<evidence type="ECO:0000313" key="3">
    <source>
        <dbReference type="EMBL" id="CAB4190141.1"/>
    </source>
</evidence>
<evidence type="ECO:0000313" key="1">
    <source>
        <dbReference type="EMBL" id="CAB4145888.1"/>
    </source>
</evidence>
<organism evidence="3">
    <name type="scientific">uncultured Caudovirales phage</name>
    <dbReference type="NCBI Taxonomy" id="2100421"/>
    <lineage>
        <taxon>Viruses</taxon>
        <taxon>Duplodnaviria</taxon>
        <taxon>Heunggongvirae</taxon>
        <taxon>Uroviricota</taxon>
        <taxon>Caudoviricetes</taxon>
        <taxon>Peduoviridae</taxon>
        <taxon>Maltschvirus</taxon>
        <taxon>Maltschvirus maltsch</taxon>
    </lineage>
</organism>
<name>A0A6J5R9H7_9CAUD</name>
<sequence>MNDMSPHSIASIVTRTIAPPMHRINQLIDNDIPAEVRATEQLIRDLVRKVNELTNGHEEILSRHDEDDLCAIIASQTLAKAHGVEVE</sequence>
<proteinExistence type="predicted"/>
<accession>A0A6J5R9H7</accession>
<reference evidence="3" key="1">
    <citation type="submission" date="2020-05" db="EMBL/GenBank/DDBJ databases">
        <authorList>
            <person name="Chiriac C."/>
            <person name="Salcher M."/>
            <person name="Ghai R."/>
            <person name="Kavagutti S V."/>
        </authorList>
    </citation>
    <scope>NUCLEOTIDE SEQUENCE</scope>
</reference>
<dbReference type="EMBL" id="LR796939">
    <property type="protein sequence ID" value="CAB4176784.1"/>
    <property type="molecule type" value="Genomic_DNA"/>
</dbReference>
<protein>
    <submittedName>
        <fullName evidence="3">Uncharacterized protein</fullName>
    </submittedName>
</protein>
<dbReference type="EMBL" id="LR797150">
    <property type="protein sequence ID" value="CAB4190141.1"/>
    <property type="molecule type" value="Genomic_DNA"/>
</dbReference>
<evidence type="ECO:0000313" key="2">
    <source>
        <dbReference type="EMBL" id="CAB4176784.1"/>
    </source>
</evidence>
<gene>
    <name evidence="3" type="ORF">UFOVP1204_47</name>
    <name evidence="1" type="ORF">UFOVP473_54</name>
    <name evidence="2" type="ORF">UFOVP983_54</name>
</gene>
<dbReference type="EMBL" id="LR796459">
    <property type="protein sequence ID" value="CAB4145888.1"/>
    <property type="molecule type" value="Genomic_DNA"/>
</dbReference>